<dbReference type="EC" id="1.1.1.133" evidence="3 6"/>
<comment type="caution">
    <text evidence="8">The sequence shown here is derived from an EMBL/GenBank/DDBJ whole genome shotgun (WGS) entry which is preliminary data.</text>
</comment>
<dbReference type="GO" id="GO:0019305">
    <property type="term" value="P:dTDP-rhamnose biosynthetic process"/>
    <property type="evidence" value="ECO:0007669"/>
    <property type="project" value="UniProtKB-UniPathway"/>
</dbReference>
<evidence type="ECO:0000256" key="4">
    <source>
        <dbReference type="ARBA" id="ARBA00017099"/>
    </source>
</evidence>
<dbReference type="UniPathway" id="UPA00124"/>
<comment type="similarity">
    <text evidence="2 6">Belongs to the dTDP-4-dehydrorhamnose reductase family.</text>
</comment>
<comment type="function">
    <text evidence="6">Catalyzes the reduction of dTDP-6-deoxy-L-lyxo-4-hexulose to yield dTDP-L-rhamnose.</text>
</comment>
<organism evidence="8 9">
    <name type="scientific">Coraliomargarita sinensis</name>
    <dbReference type="NCBI Taxonomy" id="2174842"/>
    <lineage>
        <taxon>Bacteria</taxon>
        <taxon>Pseudomonadati</taxon>
        <taxon>Verrucomicrobiota</taxon>
        <taxon>Opitutia</taxon>
        <taxon>Puniceicoccales</taxon>
        <taxon>Coraliomargaritaceae</taxon>
        <taxon>Coraliomargarita</taxon>
    </lineage>
</organism>
<dbReference type="Proteomes" id="UP000247099">
    <property type="component" value="Unassembled WGS sequence"/>
</dbReference>
<dbReference type="CDD" id="cd05254">
    <property type="entry name" value="dTDP_HR_like_SDR_e"/>
    <property type="match status" value="1"/>
</dbReference>
<comment type="pathway">
    <text evidence="1 6">Carbohydrate biosynthesis; dTDP-L-rhamnose biosynthesis.</text>
</comment>
<keyword evidence="6" id="KW-0521">NADP</keyword>
<evidence type="ECO:0000259" key="7">
    <source>
        <dbReference type="Pfam" id="PF04321"/>
    </source>
</evidence>
<dbReference type="SUPFAM" id="SSF51735">
    <property type="entry name" value="NAD(P)-binding Rossmann-fold domains"/>
    <property type="match status" value="1"/>
</dbReference>
<evidence type="ECO:0000256" key="1">
    <source>
        <dbReference type="ARBA" id="ARBA00004781"/>
    </source>
</evidence>
<evidence type="ECO:0000256" key="2">
    <source>
        <dbReference type="ARBA" id="ARBA00010944"/>
    </source>
</evidence>
<evidence type="ECO:0000313" key="9">
    <source>
        <dbReference type="Proteomes" id="UP000247099"/>
    </source>
</evidence>
<reference evidence="8 9" key="1">
    <citation type="submission" date="2018-05" db="EMBL/GenBank/DDBJ databases">
        <title>Coraliomargarita sinensis sp. nov., isolated from a marine solar saltern.</title>
        <authorList>
            <person name="Zhou L.Y."/>
        </authorList>
    </citation>
    <scope>NUCLEOTIDE SEQUENCE [LARGE SCALE GENOMIC DNA]</scope>
    <source>
        <strain evidence="8 9">WN38</strain>
    </source>
</reference>
<dbReference type="AlphaFoldDB" id="A0A317ZN73"/>
<name>A0A317ZN73_9BACT</name>
<dbReference type="EMBL" id="QHJQ01000001">
    <property type="protein sequence ID" value="PXA05683.1"/>
    <property type="molecule type" value="Genomic_DNA"/>
</dbReference>
<dbReference type="InParanoid" id="A0A317ZN73"/>
<keyword evidence="6" id="KW-0560">Oxidoreductase</keyword>
<proteinExistence type="inferred from homology"/>
<sequence>MKILLTGASGLLGNAYASAAVRRGHEVIALANQHTPVAGGISRSLQIDLRAPDPLTSLCLEIWPDAIVNCAAISNPASVEADPKLAEKINVALPRHLAQLSNHLGARLIHISTDMVFDGRAEEPYRSTDMPAPTNLYGQTKLMAEREVLEHNPEDPVVLRIPILMGNSPGGRRSVHEKLISAIQAGERPRLFCDEIRQPTSAENVAEVMLELSERRDLHGIFHWAGSETVSRYEMGQRILRHFGLDLDTIESVSQKDTPGQADRPSHLTFNLHPLISKIKTQPLNFEEQLEELTRVDPLQA</sequence>
<dbReference type="GO" id="GO:0008831">
    <property type="term" value="F:dTDP-4-dehydrorhamnose reductase activity"/>
    <property type="evidence" value="ECO:0007669"/>
    <property type="project" value="UniProtKB-EC"/>
</dbReference>
<comment type="catalytic activity">
    <reaction evidence="5">
        <text>dTDP-beta-L-rhamnose + NADP(+) = dTDP-4-dehydro-beta-L-rhamnose + NADPH + H(+)</text>
        <dbReference type="Rhea" id="RHEA:21796"/>
        <dbReference type="ChEBI" id="CHEBI:15378"/>
        <dbReference type="ChEBI" id="CHEBI:57510"/>
        <dbReference type="ChEBI" id="CHEBI:57783"/>
        <dbReference type="ChEBI" id="CHEBI:58349"/>
        <dbReference type="ChEBI" id="CHEBI:62830"/>
        <dbReference type="EC" id="1.1.1.133"/>
    </reaction>
</comment>
<dbReference type="RefSeq" id="WP_110129761.1">
    <property type="nucleotide sequence ID" value="NZ_QHJQ01000001.1"/>
</dbReference>
<dbReference type="InterPro" id="IPR005913">
    <property type="entry name" value="dTDP_dehydrorham_reduct"/>
</dbReference>
<dbReference type="InterPro" id="IPR036291">
    <property type="entry name" value="NAD(P)-bd_dom_sf"/>
</dbReference>
<evidence type="ECO:0000256" key="5">
    <source>
        <dbReference type="ARBA" id="ARBA00048200"/>
    </source>
</evidence>
<dbReference type="PANTHER" id="PTHR10491:SF4">
    <property type="entry name" value="METHIONINE ADENOSYLTRANSFERASE 2 SUBUNIT BETA"/>
    <property type="match status" value="1"/>
</dbReference>
<feature type="domain" description="RmlD-like substrate binding" evidence="7">
    <location>
        <begin position="1"/>
        <end position="293"/>
    </location>
</feature>
<dbReference type="FunCoup" id="A0A317ZN73">
    <property type="interactions" value="402"/>
</dbReference>
<dbReference type="InterPro" id="IPR029903">
    <property type="entry name" value="RmlD-like-bd"/>
</dbReference>
<protein>
    <recommendedName>
        <fullName evidence="4 6">dTDP-4-dehydrorhamnose reductase</fullName>
        <ecNumber evidence="3 6">1.1.1.133</ecNumber>
    </recommendedName>
</protein>
<evidence type="ECO:0000256" key="3">
    <source>
        <dbReference type="ARBA" id="ARBA00012929"/>
    </source>
</evidence>
<dbReference type="OrthoDB" id="9803892at2"/>
<evidence type="ECO:0000313" key="8">
    <source>
        <dbReference type="EMBL" id="PXA05683.1"/>
    </source>
</evidence>
<dbReference type="Pfam" id="PF04321">
    <property type="entry name" value="RmlD_sub_bind"/>
    <property type="match status" value="1"/>
</dbReference>
<gene>
    <name evidence="8" type="ORF">DDZ13_02080</name>
</gene>
<accession>A0A317ZN73</accession>
<dbReference type="Gene3D" id="3.40.50.720">
    <property type="entry name" value="NAD(P)-binding Rossmann-like Domain"/>
    <property type="match status" value="1"/>
</dbReference>
<evidence type="ECO:0000256" key="6">
    <source>
        <dbReference type="RuleBase" id="RU364082"/>
    </source>
</evidence>
<dbReference type="PANTHER" id="PTHR10491">
    <property type="entry name" value="DTDP-4-DEHYDRORHAMNOSE REDUCTASE"/>
    <property type="match status" value="1"/>
</dbReference>
<keyword evidence="9" id="KW-1185">Reference proteome</keyword>